<dbReference type="InterPro" id="IPR025943">
    <property type="entry name" value="Sigma_54_int_dom_ATP-bd_2"/>
</dbReference>
<dbReference type="GO" id="GO:0005524">
    <property type="term" value="F:ATP binding"/>
    <property type="evidence" value="ECO:0007669"/>
    <property type="project" value="UniProtKB-KW"/>
</dbReference>
<dbReference type="EMBL" id="MLJW01004220">
    <property type="protein sequence ID" value="OIQ70408.1"/>
    <property type="molecule type" value="Genomic_DNA"/>
</dbReference>
<dbReference type="PROSITE" id="PS50045">
    <property type="entry name" value="SIGMA54_INTERACT_4"/>
    <property type="match status" value="1"/>
</dbReference>
<gene>
    <name evidence="7" type="primary">zraR_44</name>
    <name evidence="7" type="ORF">GALL_479790</name>
</gene>
<evidence type="ECO:0000256" key="5">
    <source>
        <dbReference type="ARBA" id="ARBA00023163"/>
    </source>
</evidence>
<dbReference type="InterPro" id="IPR002078">
    <property type="entry name" value="Sigma_54_int"/>
</dbReference>
<dbReference type="PROSITE" id="PS00688">
    <property type="entry name" value="SIGMA54_INTERACT_3"/>
    <property type="match status" value="1"/>
</dbReference>
<keyword evidence="4" id="KW-0238">DNA-binding</keyword>
<dbReference type="Pfam" id="PF00158">
    <property type="entry name" value="Sigma54_activat"/>
    <property type="match status" value="1"/>
</dbReference>
<dbReference type="Gene3D" id="3.40.50.300">
    <property type="entry name" value="P-loop containing nucleotide triphosphate hydrolases"/>
    <property type="match status" value="1"/>
</dbReference>
<dbReference type="PANTHER" id="PTHR32071">
    <property type="entry name" value="TRANSCRIPTIONAL REGULATORY PROTEIN"/>
    <property type="match status" value="1"/>
</dbReference>
<dbReference type="SUPFAM" id="SSF46689">
    <property type="entry name" value="Homeodomain-like"/>
    <property type="match status" value="1"/>
</dbReference>
<evidence type="ECO:0000256" key="3">
    <source>
        <dbReference type="ARBA" id="ARBA00023015"/>
    </source>
</evidence>
<dbReference type="PRINTS" id="PR01590">
    <property type="entry name" value="HTHFIS"/>
</dbReference>
<protein>
    <submittedName>
        <fullName evidence="7">Transcriptional regulatory protein ZraR</fullName>
    </submittedName>
</protein>
<dbReference type="InterPro" id="IPR002197">
    <property type="entry name" value="HTH_Fis"/>
</dbReference>
<dbReference type="Pfam" id="PF25601">
    <property type="entry name" value="AAA_lid_14"/>
    <property type="match status" value="1"/>
</dbReference>
<dbReference type="Gene3D" id="1.10.8.60">
    <property type="match status" value="1"/>
</dbReference>
<organism evidence="7">
    <name type="scientific">mine drainage metagenome</name>
    <dbReference type="NCBI Taxonomy" id="410659"/>
    <lineage>
        <taxon>unclassified sequences</taxon>
        <taxon>metagenomes</taxon>
        <taxon>ecological metagenomes</taxon>
    </lineage>
</organism>
<dbReference type="InterPro" id="IPR009057">
    <property type="entry name" value="Homeodomain-like_sf"/>
</dbReference>
<keyword evidence="3" id="KW-0805">Transcription regulation</keyword>
<dbReference type="GO" id="GO:0006355">
    <property type="term" value="P:regulation of DNA-templated transcription"/>
    <property type="evidence" value="ECO:0007669"/>
    <property type="project" value="InterPro"/>
</dbReference>
<comment type="caution">
    <text evidence="7">The sequence shown here is derived from an EMBL/GenBank/DDBJ whole genome shotgun (WGS) entry which is preliminary data.</text>
</comment>
<dbReference type="Pfam" id="PF02954">
    <property type="entry name" value="HTH_8"/>
    <property type="match status" value="1"/>
</dbReference>
<keyword evidence="5" id="KW-0804">Transcription</keyword>
<name>A0A1J5PI01_9ZZZZ</name>
<dbReference type="InterPro" id="IPR058031">
    <property type="entry name" value="AAA_lid_NorR"/>
</dbReference>
<keyword evidence="1" id="KW-0547">Nucleotide-binding</keyword>
<dbReference type="CDD" id="cd00009">
    <property type="entry name" value="AAA"/>
    <property type="match status" value="1"/>
</dbReference>
<proteinExistence type="predicted"/>
<reference evidence="7" key="1">
    <citation type="submission" date="2016-10" db="EMBL/GenBank/DDBJ databases">
        <title>Sequence of Gallionella enrichment culture.</title>
        <authorList>
            <person name="Poehlein A."/>
            <person name="Muehling M."/>
            <person name="Daniel R."/>
        </authorList>
    </citation>
    <scope>NUCLEOTIDE SEQUENCE</scope>
</reference>
<dbReference type="InterPro" id="IPR025944">
    <property type="entry name" value="Sigma_54_int_dom_CS"/>
</dbReference>
<feature type="domain" description="Sigma-54 factor interaction" evidence="6">
    <location>
        <begin position="1"/>
        <end position="179"/>
    </location>
</feature>
<dbReference type="PROSITE" id="PS00676">
    <property type="entry name" value="SIGMA54_INTERACT_2"/>
    <property type="match status" value="1"/>
</dbReference>
<evidence type="ECO:0000256" key="1">
    <source>
        <dbReference type="ARBA" id="ARBA00022741"/>
    </source>
</evidence>
<accession>A0A1J5PI01</accession>
<evidence type="ECO:0000256" key="4">
    <source>
        <dbReference type="ARBA" id="ARBA00023125"/>
    </source>
</evidence>
<keyword evidence="2" id="KW-0067">ATP-binding</keyword>
<dbReference type="Gene3D" id="1.10.10.60">
    <property type="entry name" value="Homeodomain-like"/>
    <property type="match status" value="1"/>
</dbReference>
<dbReference type="PANTHER" id="PTHR32071:SF57">
    <property type="entry name" value="C4-DICARBOXYLATE TRANSPORT TRANSCRIPTIONAL REGULATORY PROTEIN DCTD"/>
    <property type="match status" value="1"/>
</dbReference>
<dbReference type="InterPro" id="IPR027417">
    <property type="entry name" value="P-loop_NTPase"/>
</dbReference>
<evidence type="ECO:0000259" key="6">
    <source>
        <dbReference type="PROSITE" id="PS50045"/>
    </source>
</evidence>
<dbReference type="SUPFAM" id="SSF52540">
    <property type="entry name" value="P-loop containing nucleoside triphosphate hydrolases"/>
    <property type="match status" value="1"/>
</dbReference>
<evidence type="ECO:0000256" key="2">
    <source>
        <dbReference type="ARBA" id="ARBA00022840"/>
    </source>
</evidence>
<sequence length="262" mass="29051">MVNVNAAALPQTLVESELFGYEAGAFTGADKKGRKGKFEQADGGTIFLDEIGDMPLDVQAKLLRVLQDRIVERVGDDGPRNVDFRLVSATNKDLQALVESGGFRLDLFYRISPIVIELPSLRERLEDIPLLASKFLKEIAYRHARPVPTLTEEALAELADRSWPGNIRQLQHEIERAFVFSDGVSVRAEDLSITPQGLLRSSKRPQGDRQPRDLKNVVAELQNEEIKEAIAANKGNKKKAAASLGISRSFLYKKLAEIDQAS</sequence>
<dbReference type="GO" id="GO:0043565">
    <property type="term" value="F:sequence-specific DNA binding"/>
    <property type="evidence" value="ECO:0007669"/>
    <property type="project" value="InterPro"/>
</dbReference>
<evidence type="ECO:0000313" key="7">
    <source>
        <dbReference type="EMBL" id="OIQ70408.1"/>
    </source>
</evidence>
<dbReference type="AlphaFoldDB" id="A0A1J5PI01"/>